<dbReference type="Pfam" id="PF00007">
    <property type="entry name" value="Cys_knot"/>
    <property type="match status" value="1"/>
</dbReference>
<feature type="signal peptide" evidence="10">
    <location>
        <begin position="1"/>
        <end position="18"/>
    </location>
</feature>
<evidence type="ECO:0000256" key="8">
    <source>
        <dbReference type="ARBA" id="ARBA00023180"/>
    </source>
</evidence>
<protein>
    <submittedName>
        <fullName evidence="12">Gonadotropin subunit beta-1-like</fullName>
    </submittedName>
</protein>
<evidence type="ECO:0000256" key="7">
    <source>
        <dbReference type="ARBA" id="ARBA00023157"/>
    </source>
</evidence>
<feature type="chain" id="PRO_5034027074" evidence="10">
    <location>
        <begin position="19"/>
        <end position="133"/>
    </location>
</feature>
<evidence type="ECO:0000313" key="12">
    <source>
        <dbReference type="Ensembl" id="ENSGWIP00000004478.1"/>
    </source>
</evidence>
<dbReference type="Ensembl" id="ENSGWIT00000004804.1">
    <property type="protein sequence ID" value="ENSGWIP00000004478.1"/>
    <property type="gene ID" value="ENSGWIG00000002416.1"/>
</dbReference>
<comment type="function">
    <text evidence="1">Involved in gametogenesis and steroidogenesis.</text>
</comment>
<dbReference type="GO" id="GO:0005615">
    <property type="term" value="C:extracellular space"/>
    <property type="evidence" value="ECO:0007669"/>
    <property type="project" value="TreeGrafter"/>
</dbReference>
<evidence type="ECO:0000256" key="4">
    <source>
        <dbReference type="ARBA" id="ARBA00011870"/>
    </source>
</evidence>
<organism evidence="12 13">
    <name type="scientific">Gouania willdenowi</name>
    <name type="common">Blunt-snouted clingfish</name>
    <name type="synonym">Lepadogaster willdenowi</name>
    <dbReference type="NCBI Taxonomy" id="441366"/>
    <lineage>
        <taxon>Eukaryota</taxon>
        <taxon>Metazoa</taxon>
        <taxon>Chordata</taxon>
        <taxon>Craniata</taxon>
        <taxon>Vertebrata</taxon>
        <taxon>Euteleostomi</taxon>
        <taxon>Actinopterygii</taxon>
        <taxon>Neopterygii</taxon>
        <taxon>Teleostei</taxon>
        <taxon>Neoteleostei</taxon>
        <taxon>Acanthomorphata</taxon>
        <taxon>Ovalentaria</taxon>
        <taxon>Blenniimorphae</taxon>
        <taxon>Blenniiformes</taxon>
        <taxon>Gobiesocoidei</taxon>
        <taxon>Gobiesocidae</taxon>
        <taxon>Gobiesocinae</taxon>
        <taxon>Gouania</taxon>
    </lineage>
</organism>
<dbReference type="PROSITE" id="PS00689">
    <property type="entry name" value="GLYCO_HORMONE_BETA_2"/>
    <property type="match status" value="1"/>
</dbReference>
<dbReference type="InterPro" id="IPR006208">
    <property type="entry name" value="Glyco_hormone_CN"/>
</dbReference>
<dbReference type="Gene3D" id="2.10.90.10">
    <property type="entry name" value="Cystine-knot cytokines"/>
    <property type="match status" value="1"/>
</dbReference>
<reference evidence="12" key="1">
    <citation type="submission" date="2020-06" db="EMBL/GenBank/DDBJ databases">
        <authorList>
            <consortium name="Wellcome Sanger Institute Data Sharing"/>
        </authorList>
    </citation>
    <scope>NUCLEOTIDE SEQUENCE [LARGE SCALE GENOMIC DNA]</scope>
</reference>
<evidence type="ECO:0000259" key="11">
    <source>
        <dbReference type="Pfam" id="PF00007"/>
    </source>
</evidence>
<gene>
    <name evidence="12" type="primary">LOC114480845</name>
</gene>
<dbReference type="SUPFAM" id="SSF57501">
    <property type="entry name" value="Cystine-knot cytokines"/>
    <property type="match status" value="1"/>
</dbReference>
<keyword evidence="7" id="KW-1015">Disulfide bond</keyword>
<comment type="similarity">
    <text evidence="3 9">Belongs to the glycoprotein hormones subunit beta family.</text>
</comment>
<evidence type="ECO:0000256" key="6">
    <source>
        <dbReference type="ARBA" id="ARBA00022702"/>
    </source>
</evidence>
<sequence>MLRMLLVVMVTMLSLGGAMMMHGCSFGCQPTNVSIPVESCGLTKSVVTTVCVGQCYHQDSVLLSSRVWDKQNSCNGDWFYEVAFIDGCPLAVTYPVARKCECTVCNPGNTYCGPFPGDMPSCPSLIYLTQFGQ</sequence>
<dbReference type="PANTHER" id="PTHR11515">
    <property type="entry name" value="GLYCOPROTEIN HORMONE BETA CHAIN"/>
    <property type="match status" value="1"/>
</dbReference>
<dbReference type="GO" id="GO:0005179">
    <property type="term" value="F:hormone activity"/>
    <property type="evidence" value="ECO:0007669"/>
    <property type="project" value="UniProtKB-KW"/>
</dbReference>
<evidence type="ECO:0000256" key="10">
    <source>
        <dbReference type="SAM" id="SignalP"/>
    </source>
</evidence>
<dbReference type="InterPro" id="IPR001545">
    <property type="entry name" value="Gonadotropin_bsu"/>
</dbReference>
<dbReference type="GO" id="GO:0005737">
    <property type="term" value="C:cytoplasm"/>
    <property type="evidence" value="ECO:0007669"/>
    <property type="project" value="TreeGrafter"/>
</dbReference>
<dbReference type="OrthoDB" id="8903627at2759"/>
<reference evidence="12" key="3">
    <citation type="submission" date="2025-09" db="UniProtKB">
        <authorList>
            <consortium name="Ensembl"/>
        </authorList>
    </citation>
    <scope>IDENTIFICATION</scope>
</reference>
<dbReference type="SMART" id="SM00068">
    <property type="entry name" value="GHB"/>
    <property type="match status" value="1"/>
</dbReference>
<keyword evidence="10" id="KW-0732">Signal</keyword>
<evidence type="ECO:0000256" key="9">
    <source>
        <dbReference type="RuleBase" id="RU004069"/>
    </source>
</evidence>
<dbReference type="InterPro" id="IPR029034">
    <property type="entry name" value="Cystine-knot_cytokine"/>
</dbReference>
<dbReference type="GO" id="GO:0007186">
    <property type="term" value="P:G protein-coupled receptor signaling pathway"/>
    <property type="evidence" value="ECO:0007669"/>
    <property type="project" value="TreeGrafter"/>
</dbReference>
<comment type="subunit">
    <text evidence="4">Heterodimer of an alpha and a beta chain.</text>
</comment>
<evidence type="ECO:0000256" key="5">
    <source>
        <dbReference type="ARBA" id="ARBA00022525"/>
    </source>
</evidence>
<keyword evidence="5" id="KW-0964">Secreted</keyword>
<proteinExistence type="inferred from homology"/>
<dbReference type="Proteomes" id="UP000694680">
    <property type="component" value="Chromosome 3"/>
</dbReference>
<evidence type="ECO:0000313" key="13">
    <source>
        <dbReference type="Proteomes" id="UP000694680"/>
    </source>
</evidence>
<evidence type="ECO:0000256" key="1">
    <source>
        <dbReference type="ARBA" id="ARBA00003920"/>
    </source>
</evidence>
<evidence type="ECO:0000256" key="2">
    <source>
        <dbReference type="ARBA" id="ARBA00004613"/>
    </source>
</evidence>
<dbReference type="PANTHER" id="PTHR11515:SF13">
    <property type="entry name" value="GLYCOPROTEIN HORMONE BETA 5, ISOFORM A"/>
    <property type="match status" value="1"/>
</dbReference>
<keyword evidence="6 9" id="KW-0372">Hormone</keyword>
<reference evidence="12" key="2">
    <citation type="submission" date="2025-08" db="UniProtKB">
        <authorList>
            <consortium name="Ensembl"/>
        </authorList>
    </citation>
    <scope>IDENTIFICATION</scope>
</reference>
<dbReference type="CDD" id="cd00069">
    <property type="entry name" value="GHB_like"/>
    <property type="match status" value="1"/>
</dbReference>
<keyword evidence="13" id="KW-1185">Reference proteome</keyword>
<feature type="domain" description="Glycoprotein hormone subunit beta" evidence="11">
    <location>
        <begin position="27"/>
        <end position="115"/>
    </location>
</feature>
<evidence type="ECO:0000256" key="3">
    <source>
        <dbReference type="ARBA" id="ARBA00006552"/>
    </source>
</evidence>
<keyword evidence="8" id="KW-0325">Glycoprotein</keyword>
<accession>A0A8C5DCB0</accession>
<dbReference type="RefSeq" id="XP_028331073.1">
    <property type="nucleotide sequence ID" value="XM_028475272.1"/>
</dbReference>
<dbReference type="InterPro" id="IPR018245">
    <property type="entry name" value="Gonadotropin_bsu_CS"/>
</dbReference>
<name>A0A8C5DCB0_GOUWI</name>
<comment type="subcellular location">
    <subcellularLocation>
        <location evidence="2 9">Secreted</location>
    </subcellularLocation>
</comment>
<dbReference type="AlphaFoldDB" id="A0A8C5DCB0"/>
<dbReference type="GeneID" id="114480845"/>